<comment type="caution">
    <text evidence="1">The sequence shown here is derived from an EMBL/GenBank/DDBJ whole genome shotgun (WGS) entry which is preliminary data.</text>
</comment>
<organism evidence="1 2">
    <name type="scientific">Nannochloropsis gaditana</name>
    <dbReference type="NCBI Taxonomy" id="72520"/>
    <lineage>
        <taxon>Eukaryota</taxon>
        <taxon>Sar</taxon>
        <taxon>Stramenopiles</taxon>
        <taxon>Ochrophyta</taxon>
        <taxon>Eustigmatophyceae</taxon>
        <taxon>Eustigmatales</taxon>
        <taxon>Monodopsidaceae</taxon>
        <taxon>Nannochloropsis</taxon>
    </lineage>
</organism>
<evidence type="ECO:0000313" key="2">
    <source>
        <dbReference type="Proteomes" id="UP000019335"/>
    </source>
</evidence>
<dbReference type="Proteomes" id="UP000019335">
    <property type="component" value="Chromosome 3"/>
</dbReference>
<accession>W7U824</accession>
<proteinExistence type="predicted"/>
<sequence length="77" mass="8621">MGLGVLLVYVIVDRFCQYPGSKVVYNLYAIHVVNSVLVSKFDADRRSNSTKTPLLLRQVKNPNVLTVERSIKAVSNL</sequence>
<protein>
    <submittedName>
        <fullName evidence="1">Uncharacterized protein</fullName>
    </submittedName>
</protein>
<dbReference type="AlphaFoldDB" id="W7U824"/>
<dbReference type="EMBL" id="AZIL01000178">
    <property type="protein sequence ID" value="EWM29079.1"/>
    <property type="molecule type" value="Genomic_DNA"/>
</dbReference>
<evidence type="ECO:0000313" key="1">
    <source>
        <dbReference type="EMBL" id="EWM29079.1"/>
    </source>
</evidence>
<name>W7U824_9STRA</name>
<reference evidence="1 2" key="1">
    <citation type="journal article" date="2014" name="Mol. Plant">
        <title>Chromosome Scale Genome Assembly and Transcriptome Profiling of Nannochloropsis gaditana in Nitrogen Depletion.</title>
        <authorList>
            <person name="Corteggiani Carpinelli E."/>
            <person name="Telatin A."/>
            <person name="Vitulo N."/>
            <person name="Forcato C."/>
            <person name="D'Angelo M."/>
            <person name="Schiavon R."/>
            <person name="Vezzi A."/>
            <person name="Giacometti G.M."/>
            <person name="Morosinotto T."/>
            <person name="Valle G."/>
        </authorList>
    </citation>
    <scope>NUCLEOTIDE SEQUENCE [LARGE SCALE GENOMIC DNA]</scope>
    <source>
        <strain evidence="1 2">B-31</strain>
    </source>
</reference>
<keyword evidence="2" id="KW-1185">Reference proteome</keyword>
<gene>
    <name evidence="1" type="ORF">Naga_100024g46</name>
</gene>